<reference evidence="1" key="1">
    <citation type="submission" date="2020-02" db="EMBL/GenBank/DDBJ databases">
        <authorList>
            <person name="Meier V. D."/>
        </authorList>
    </citation>
    <scope>NUCLEOTIDE SEQUENCE</scope>
    <source>
        <strain evidence="1">AVDCRST_MAG03</strain>
    </source>
</reference>
<proteinExistence type="predicted"/>
<sequence>MLFHAPRHRYRRLAFGSYGFGHTNLRQPGDLRGTAAGIKGRFRIPVVEGGEV</sequence>
<organism evidence="1">
    <name type="scientific">uncultured Rubrobacteraceae bacterium</name>
    <dbReference type="NCBI Taxonomy" id="349277"/>
    <lineage>
        <taxon>Bacteria</taxon>
        <taxon>Bacillati</taxon>
        <taxon>Actinomycetota</taxon>
        <taxon>Rubrobacteria</taxon>
        <taxon>Rubrobacterales</taxon>
        <taxon>Rubrobacteraceae</taxon>
        <taxon>environmental samples</taxon>
    </lineage>
</organism>
<protein>
    <submittedName>
        <fullName evidence="1">Uncharacterized protein</fullName>
    </submittedName>
</protein>
<gene>
    <name evidence="1" type="ORF">AVDCRST_MAG03-4043</name>
</gene>
<name>A0A6J4QG63_9ACTN</name>
<evidence type="ECO:0000313" key="1">
    <source>
        <dbReference type="EMBL" id="CAA9440970.1"/>
    </source>
</evidence>
<dbReference type="EMBL" id="CADCUT010000236">
    <property type="protein sequence ID" value="CAA9440970.1"/>
    <property type="molecule type" value="Genomic_DNA"/>
</dbReference>
<accession>A0A6J4QG63</accession>
<dbReference type="AlphaFoldDB" id="A0A6J4QG63"/>